<feature type="chain" id="PRO_5046614129" evidence="1">
    <location>
        <begin position="24"/>
        <end position="115"/>
    </location>
</feature>
<evidence type="ECO:0000313" key="3">
    <source>
        <dbReference type="Proteomes" id="UP001161405"/>
    </source>
</evidence>
<accession>A0ABQ5UUB4</accession>
<feature type="signal peptide" evidence="1">
    <location>
        <begin position="1"/>
        <end position="23"/>
    </location>
</feature>
<comment type="caution">
    <text evidence="2">The sequence shown here is derived from an EMBL/GenBank/DDBJ whole genome shotgun (WGS) entry which is preliminary data.</text>
</comment>
<evidence type="ECO:0000313" key="2">
    <source>
        <dbReference type="EMBL" id="GLQ17991.1"/>
    </source>
</evidence>
<name>A0ABQ5UUB4_9HYPH</name>
<protein>
    <submittedName>
        <fullName evidence="2">Uncharacterized protein</fullName>
    </submittedName>
</protein>
<proteinExistence type="predicted"/>
<organism evidence="2 3">
    <name type="scientific">Maritalea porphyrae</name>
    <dbReference type="NCBI Taxonomy" id="880732"/>
    <lineage>
        <taxon>Bacteria</taxon>
        <taxon>Pseudomonadati</taxon>
        <taxon>Pseudomonadota</taxon>
        <taxon>Alphaproteobacteria</taxon>
        <taxon>Hyphomicrobiales</taxon>
        <taxon>Devosiaceae</taxon>
        <taxon>Maritalea</taxon>
    </lineage>
</organism>
<keyword evidence="1" id="KW-0732">Signal</keyword>
<dbReference type="Proteomes" id="UP001161405">
    <property type="component" value="Unassembled WGS sequence"/>
</dbReference>
<dbReference type="RefSeq" id="WP_284364542.1">
    <property type="nucleotide sequence ID" value="NZ_BSNI01000002.1"/>
</dbReference>
<evidence type="ECO:0000256" key="1">
    <source>
        <dbReference type="SAM" id="SignalP"/>
    </source>
</evidence>
<dbReference type="EMBL" id="BSNI01000002">
    <property type="protein sequence ID" value="GLQ17991.1"/>
    <property type="molecule type" value="Genomic_DNA"/>
</dbReference>
<sequence length="115" mass="12277">MWLKSLSIIAAMSLALIATPVMSEDTTNYDQFECPNSGGSAGGGEICICGCGSFANGNFWDCSPNGCDAKDGKTCTPTTRPPNSRKSTVKEMTIIAKLFPKAPKKSMQTCVMKRK</sequence>
<keyword evidence="3" id="KW-1185">Reference proteome</keyword>
<reference evidence="2" key="1">
    <citation type="journal article" date="2014" name="Int. J. Syst. Evol. Microbiol.">
        <title>Complete genome of a new Firmicutes species belonging to the dominant human colonic microbiota ('Ruminococcus bicirculans') reveals two chromosomes and a selective capacity to utilize plant glucans.</title>
        <authorList>
            <consortium name="NISC Comparative Sequencing Program"/>
            <person name="Wegmann U."/>
            <person name="Louis P."/>
            <person name="Goesmann A."/>
            <person name="Henrissat B."/>
            <person name="Duncan S.H."/>
            <person name="Flint H.J."/>
        </authorList>
    </citation>
    <scope>NUCLEOTIDE SEQUENCE</scope>
    <source>
        <strain evidence="2">NBRC 107169</strain>
    </source>
</reference>
<gene>
    <name evidence="2" type="ORF">GCM10007879_22400</name>
</gene>
<reference evidence="2" key="2">
    <citation type="submission" date="2023-01" db="EMBL/GenBank/DDBJ databases">
        <title>Draft genome sequence of Maritalea porphyrae strain NBRC 107169.</title>
        <authorList>
            <person name="Sun Q."/>
            <person name="Mori K."/>
        </authorList>
    </citation>
    <scope>NUCLEOTIDE SEQUENCE</scope>
    <source>
        <strain evidence="2">NBRC 107169</strain>
    </source>
</reference>